<dbReference type="GO" id="GO:0004130">
    <property type="term" value="F:cytochrome-c peroxidase activity"/>
    <property type="evidence" value="ECO:0007669"/>
    <property type="project" value="UniProtKB-EC"/>
</dbReference>
<keyword evidence="11" id="KW-0575">Peroxidase</keyword>
<dbReference type="PANTHER" id="PTHR30600:SF10">
    <property type="entry name" value="BLL6722 PROTEIN"/>
    <property type="match status" value="1"/>
</dbReference>
<dbReference type="InterPro" id="IPR051395">
    <property type="entry name" value="Cytochrome_c_Peroxidase/MauG"/>
</dbReference>
<dbReference type="Gene3D" id="1.10.760.10">
    <property type="entry name" value="Cytochrome c-like domain"/>
    <property type="match status" value="2"/>
</dbReference>
<comment type="subcellular location">
    <subcellularLocation>
        <location evidence="1">Cell envelope</location>
    </subcellularLocation>
</comment>
<dbReference type="Pfam" id="PF03150">
    <property type="entry name" value="CCP_MauG"/>
    <property type="match status" value="1"/>
</dbReference>
<proteinExistence type="predicted"/>
<evidence type="ECO:0000313" key="11">
    <source>
        <dbReference type="EMBL" id="MFC7419458.1"/>
    </source>
</evidence>
<feature type="chain" id="PRO_5045457653" evidence="9">
    <location>
        <begin position="18"/>
        <end position="877"/>
    </location>
</feature>
<keyword evidence="2 7" id="KW-0349">Heme</keyword>
<name>A0ABW2QV09_9NEIS</name>
<keyword evidence="4 9" id="KW-0732">Signal</keyword>
<dbReference type="Proteomes" id="UP001596473">
    <property type="component" value="Unassembled WGS sequence"/>
</dbReference>
<reference evidence="12" key="1">
    <citation type="journal article" date="2019" name="Int. J. Syst. Evol. Microbiol.">
        <title>The Global Catalogue of Microorganisms (GCM) 10K type strain sequencing project: providing services to taxonomists for standard genome sequencing and annotation.</title>
        <authorList>
            <consortium name="The Broad Institute Genomics Platform"/>
            <consortium name="The Broad Institute Genome Sequencing Center for Infectious Disease"/>
            <person name="Wu L."/>
            <person name="Ma J."/>
        </authorList>
    </citation>
    <scope>NUCLEOTIDE SEQUENCE [LARGE SCALE GENOMIC DNA]</scope>
    <source>
        <strain evidence="12">CCUG 62945</strain>
    </source>
</reference>
<accession>A0ABW2QV09</accession>
<keyword evidence="3 7" id="KW-0479">Metal-binding</keyword>
<dbReference type="PROSITE" id="PS51007">
    <property type="entry name" value="CYTC"/>
    <property type="match status" value="2"/>
</dbReference>
<evidence type="ECO:0000313" key="12">
    <source>
        <dbReference type="Proteomes" id="UP001596473"/>
    </source>
</evidence>
<comment type="caution">
    <text evidence="11">The sequence shown here is derived from an EMBL/GenBank/DDBJ whole genome shotgun (WGS) entry which is preliminary data.</text>
</comment>
<keyword evidence="12" id="KW-1185">Reference proteome</keyword>
<dbReference type="SUPFAM" id="SSF46626">
    <property type="entry name" value="Cytochrome c"/>
    <property type="match status" value="2"/>
</dbReference>
<dbReference type="PANTHER" id="PTHR30600">
    <property type="entry name" value="CYTOCHROME C PEROXIDASE-RELATED"/>
    <property type="match status" value="1"/>
</dbReference>
<evidence type="ECO:0000256" key="7">
    <source>
        <dbReference type="PROSITE-ProRule" id="PRU00433"/>
    </source>
</evidence>
<keyword evidence="5 11" id="KW-0560">Oxidoreductase</keyword>
<dbReference type="InterPro" id="IPR036909">
    <property type="entry name" value="Cyt_c-like_dom_sf"/>
</dbReference>
<feature type="domain" description="Cytochrome c" evidence="10">
    <location>
        <begin position="571"/>
        <end position="671"/>
    </location>
</feature>
<keyword evidence="6 7" id="KW-0408">Iron</keyword>
<dbReference type="Pfam" id="PF07603">
    <property type="entry name" value="Lcl_C"/>
    <property type="match status" value="1"/>
</dbReference>
<evidence type="ECO:0000256" key="1">
    <source>
        <dbReference type="ARBA" id="ARBA00004196"/>
    </source>
</evidence>
<protein>
    <submittedName>
        <fullName evidence="11">Cytochrome c peroxidase</fullName>
        <ecNumber evidence="11">1.11.1.5</ecNumber>
    </submittedName>
</protein>
<evidence type="ECO:0000259" key="10">
    <source>
        <dbReference type="PROSITE" id="PS51007"/>
    </source>
</evidence>
<dbReference type="EMBL" id="JBHTBQ010000010">
    <property type="protein sequence ID" value="MFC7419458.1"/>
    <property type="molecule type" value="Genomic_DNA"/>
</dbReference>
<dbReference type="InterPro" id="IPR004852">
    <property type="entry name" value="Di-haem_cyt_c_peroxidsae"/>
</dbReference>
<organism evidence="11 12">
    <name type="scientific">Iodobacter arcticus</name>
    <dbReference type="NCBI Taxonomy" id="590593"/>
    <lineage>
        <taxon>Bacteria</taxon>
        <taxon>Pseudomonadati</taxon>
        <taxon>Pseudomonadota</taxon>
        <taxon>Betaproteobacteria</taxon>
        <taxon>Neisseriales</taxon>
        <taxon>Chitinibacteraceae</taxon>
        <taxon>Iodobacter</taxon>
    </lineage>
</organism>
<dbReference type="RefSeq" id="WP_380186945.1">
    <property type="nucleotide sequence ID" value="NZ_JBHTBQ010000010.1"/>
</dbReference>
<feature type="region of interest" description="Disordered" evidence="8">
    <location>
        <begin position="168"/>
        <end position="189"/>
    </location>
</feature>
<evidence type="ECO:0000256" key="9">
    <source>
        <dbReference type="SAM" id="SignalP"/>
    </source>
</evidence>
<evidence type="ECO:0000256" key="6">
    <source>
        <dbReference type="ARBA" id="ARBA00023004"/>
    </source>
</evidence>
<evidence type="ECO:0000256" key="5">
    <source>
        <dbReference type="ARBA" id="ARBA00023002"/>
    </source>
</evidence>
<dbReference type="InterPro" id="IPR009056">
    <property type="entry name" value="Cyt_c-like_dom"/>
</dbReference>
<evidence type="ECO:0000256" key="8">
    <source>
        <dbReference type="SAM" id="MobiDB-lite"/>
    </source>
</evidence>
<dbReference type="PROSITE" id="PS51257">
    <property type="entry name" value="PROKAR_LIPOPROTEIN"/>
    <property type="match status" value="1"/>
</dbReference>
<dbReference type="EC" id="1.11.1.5" evidence="11"/>
<feature type="region of interest" description="Disordered" evidence="8">
    <location>
        <begin position="342"/>
        <end position="362"/>
    </location>
</feature>
<evidence type="ECO:0000256" key="4">
    <source>
        <dbReference type="ARBA" id="ARBA00022729"/>
    </source>
</evidence>
<evidence type="ECO:0000256" key="3">
    <source>
        <dbReference type="ARBA" id="ARBA00022723"/>
    </source>
</evidence>
<evidence type="ECO:0000256" key="2">
    <source>
        <dbReference type="ARBA" id="ARBA00022617"/>
    </source>
</evidence>
<gene>
    <name evidence="11" type="ORF">ACFQNF_06155</name>
</gene>
<sequence length="877" mass="96281">MKLQHLASLLCSLSLFTACTSDSQPDIKTGSLLKTTGVDYDTRSQHGRTTANGEYQYVDGEMVTFRIGSLVLGQVSAGAMITPLTLAKNEADAHKIMQLLLTLDEDDDANNGIQIAASDAARFVKEQTIQSASIEELLNANGVAHTLVSAEYTRQFYNLSMQAISGAKPTPRYTRKDADSGATLSDETTRAGCVADSQTGLSWEVKTTDGLRAAKHRYLPAMVRSASNEGQCDPSLEVCTSGDYSEKVNEAKLCGFDDWRTPTEAELKTLLDPSQYDASKQLAAIDRRAFPDAEPTFYWSDTLRKVHGFLAVWFNDTHKTLDSTMLAKERYGALRLVRGTTIPDAPSKEDQEDPNYIPLTNEGKLPKIGQPYACVDINDRALLANKQKAEIRLLTPSDKNAIANQSLSPEQVKALLATSNAGACGVSNWRLPTSAEMSKILTLALDTENTELRQAMPYLDSKASYWVGTAEKLSSISANSPSAQNPAAARVVLFSQTTRPFFERVPTSPNTRPSDAELATWRDQYSRYQAGSSSQPNWPTPTLDASTKEGFADLGLLPAPVFPTSNPYSPEKVALGEKLFADPRLSRNNLISCASCHDPKNGWSDPKELSEGHIGQLGSRNAMTIINTAYVKELFWDGRSKSLEEQAKGPISNPLEMHQSLSQTAYKIAAAPEYAALFTAAFGDSSIDADRIAKAIATFERTITSQDSDFDRFLKGDRKALSNDALWGLQLFRTKARCINCHNTPLMSDNQYHSNGLHYYGRELEDLGRFNVTKNPADIGKFRTPMLRDIIYSGNYMHNGLFSMGNGVGVLAMYNAGMVQTLPTGLDKFDPHFPKTSPEIKSLGLSKNEINALFEFMKAISAEPRTRPATAKELFQR</sequence>
<dbReference type="InterPro" id="IPR011460">
    <property type="entry name" value="Lcl_C"/>
</dbReference>
<feature type="domain" description="Cytochrome c" evidence="10">
    <location>
        <begin position="723"/>
        <end position="861"/>
    </location>
</feature>
<feature type="signal peptide" evidence="9">
    <location>
        <begin position="1"/>
        <end position="17"/>
    </location>
</feature>